<dbReference type="PROSITE" id="PS50983">
    <property type="entry name" value="FE_B12_PBP"/>
    <property type="match status" value="1"/>
</dbReference>
<reference evidence="4 5" key="1">
    <citation type="submission" date="2017-06" db="EMBL/GenBank/DDBJ databases">
        <authorList>
            <person name="Kim H.J."/>
            <person name="Triplett B.A."/>
        </authorList>
    </citation>
    <scope>NUCLEOTIDE SEQUENCE [LARGE SCALE GENOMIC DNA]</scope>
    <source>
        <strain evidence="4 5">DSM 18704</strain>
    </source>
</reference>
<keyword evidence="1 2" id="KW-0732">Signal</keyword>
<evidence type="ECO:0000313" key="5">
    <source>
        <dbReference type="Proteomes" id="UP000198356"/>
    </source>
</evidence>
<dbReference type="CDD" id="cd01144">
    <property type="entry name" value="BtuF"/>
    <property type="match status" value="1"/>
</dbReference>
<proteinExistence type="predicted"/>
<organism evidence="4 5">
    <name type="scientific">Granulicella rosea</name>
    <dbReference type="NCBI Taxonomy" id="474952"/>
    <lineage>
        <taxon>Bacteria</taxon>
        <taxon>Pseudomonadati</taxon>
        <taxon>Acidobacteriota</taxon>
        <taxon>Terriglobia</taxon>
        <taxon>Terriglobales</taxon>
        <taxon>Acidobacteriaceae</taxon>
        <taxon>Granulicella</taxon>
    </lineage>
</organism>
<dbReference type="AlphaFoldDB" id="A0A239ILL3"/>
<dbReference type="RefSeq" id="WP_089408302.1">
    <property type="nucleotide sequence ID" value="NZ_FZOU01000003.1"/>
</dbReference>
<gene>
    <name evidence="4" type="ORF">SAMN05421770_103180</name>
</gene>
<dbReference type="EMBL" id="FZOU01000003">
    <property type="protein sequence ID" value="SNS94656.1"/>
    <property type="molecule type" value="Genomic_DNA"/>
</dbReference>
<dbReference type="Proteomes" id="UP000198356">
    <property type="component" value="Unassembled WGS sequence"/>
</dbReference>
<protein>
    <submittedName>
        <fullName evidence="4">Iron complex transport system substrate-binding protein</fullName>
    </submittedName>
</protein>
<dbReference type="SUPFAM" id="SSF53807">
    <property type="entry name" value="Helical backbone' metal receptor"/>
    <property type="match status" value="1"/>
</dbReference>
<keyword evidence="5" id="KW-1185">Reference proteome</keyword>
<dbReference type="InterPro" id="IPR002491">
    <property type="entry name" value="ABC_transptr_periplasmic_BD"/>
</dbReference>
<dbReference type="Gene3D" id="3.40.50.1980">
    <property type="entry name" value="Nitrogenase molybdenum iron protein domain"/>
    <property type="match status" value="2"/>
</dbReference>
<feature type="domain" description="Fe/B12 periplasmic-binding" evidence="3">
    <location>
        <begin position="37"/>
        <end position="283"/>
    </location>
</feature>
<dbReference type="GO" id="GO:0071281">
    <property type="term" value="P:cellular response to iron ion"/>
    <property type="evidence" value="ECO:0007669"/>
    <property type="project" value="TreeGrafter"/>
</dbReference>
<accession>A0A239ILL3</accession>
<dbReference type="NCBIfam" id="NF038402">
    <property type="entry name" value="TroA_like"/>
    <property type="match status" value="1"/>
</dbReference>
<evidence type="ECO:0000259" key="3">
    <source>
        <dbReference type="PROSITE" id="PS50983"/>
    </source>
</evidence>
<dbReference type="Pfam" id="PF01497">
    <property type="entry name" value="Peripla_BP_2"/>
    <property type="match status" value="1"/>
</dbReference>
<dbReference type="OrthoDB" id="9787830at2"/>
<evidence type="ECO:0000256" key="1">
    <source>
        <dbReference type="ARBA" id="ARBA00022729"/>
    </source>
</evidence>
<dbReference type="InterPro" id="IPR050902">
    <property type="entry name" value="ABC_Transporter_SBP"/>
</dbReference>
<dbReference type="PANTHER" id="PTHR30535">
    <property type="entry name" value="VITAMIN B12-BINDING PROTEIN"/>
    <property type="match status" value="1"/>
</dbReference>
<feature type="signal peptide" evidence="2">
    <location>
        <begin position="1"/>
        <end position="17"/>
    </location>
</feature>
<dbReference type="PANTHER" id="PTHR30535:SF34">
    <property type="entry name" value="MOLYBDATE-BINDING PROTEIN MOLA"/>
    <property type="match status" value="1"/>
</dbReference>
<feature type="chain" id="PRO_5013189978" evidence="2">
    <location>
        <begin position="18"/>
        <end position="283"/>
    </location>
</feature>
<evidence type="ECO:0000313" key="4">
    <source>
        <dbReference type="EMBL" id="SNS94656.1"/>
    </source>
</evidence>
<sequence length="283" mass="30551">MKKLLILLALSAIPAHASRIVTDETGRKVTLPDHPHRIVSLVPNITDDVFSLGAGDDVVAVSDYVQYPAEAKKKPSVGSIMKPSIETILSLHPDLVLGMPKANDQATLDKLAALGIPVFLAEPHGLKGILHTIALLGDALNRQPQATALVAQLQRRIDAVRASVQGKPVVSILMPVWYDPIHTIGKGAFITDIVDAAGGHSITDDIAQEWPIVSMETVISRAPQALLLVKDGKITLDLLRTRPGWSTLPAVKANRAYYVDRRIDFPSPVAIDALEDLAKQFHP</sequence>
<name>A0A239ILL3_9BACT</name>
<dbReference type="InterPro" id="IPR054828">
    <property type="entry name" value="Vit_B12_bind_prot"/>
</dbReference>
<evidence type="ECO:0000256" key="2">
    <source>
        <dbReference type="SAM" id="SignalP"/>
    </source>
</evidence>